<dbReference type="Proteomes" id="UP000321513">
    <property type="component" value="Unassembled WGS sequence"/>
</dbReference>
<dbReference type="Pfam" id="PF00589">
    <property type="entry name" value="Phage_integrase"/>
    <property type="match status" value="1"/>
</dbReference>
<dbReference type="InterPro" id="IPR011010">
    <property type="entry name" value="DNA_brk_join_enz"/>
</dbReference>
<feature type="region of interest" description="Disordered" evidence="4">
    <location>
        <begin position="1"/>
        <end position="22"/>
    </location>
</feature>
<dbReference type="EMBL" id="BJYT01000016">
    <property type="protein sequence ID" value="GEO11098.1"/>
    <property type="molecule type" value="Genomic_DNA"/>
</dbReference>
<name>A0A512BGL6_9BACT</name>
<dbReference type="PANTHER" id="PTHR30349">
    <property type="entry name" value="PHAGE INTEGRASE-RELATED"/>
    <property type="match status" value="1"/>
</dbReference>
<sequence length="405" mass="46880">MSLGTKRSKLGTKSRASNGSVSIQNLQNTTRLKYTYKGSSCYLTIPAKSELQSTMVELIKKGIEKDLYLGVYDESQLKYKKWITERTVAEQLQPKCQELPFDEHLMLWMDATDRNDSKDVYHYTYTMVRNWVRDGRDVQAMRLPGLLGSMNYAAKTYNNRRFVLNLFCNWLVKRKFIEYNPFDDVAIKRRKVGKDPKRKRLTDSEISNILVAIKDDRFQKPNNRGYTHSHYYSIFCFLIFTGCRPAEAIGLTVKKVDFNRKAITIDSAFARTRKGTSFACRRMKGTKTEEIRELPFEENSMLYAVLKKECEGKKANDFVFKGPDGPTCDDRKMNDTVLKNVLEGLNIPPRVLYCFRHSFCSRCFEQGMDIKSVQALTGHRDVTVLLNIYAEVTHKKVCIPELNIV</sequence>
<evidence type="ECO:0000256" key="4">
    <source>
        <dbReference type="SAM" id="MobiDB-lite"/>
    </source>
</evidence>
<accession>A0A512BGL6</accession>
<dbReference type="CDD" id="cd01189">
    <property type="entry name" value="INT_ICEBs1_C_like"/>
    <property type="match status" value="1"/>
</dbReference>
<protein>
    <recommendedName>
        <fullName evidence="5">Tyr recombinase domain-containing protein</fullName>
    </recommendedName>
</protein>
<organism evidence="6 7">
    <name type="scientific">Segetibacter aerophilus</name>
    <dbReference type="NCBI Taxonomy" id="670293"/>
    <lineage>
        <taxon>Bacteria</taxon>
        <taxon>Pseudomonadati</taxon>
        <taxon>Bacteroidota</taxon>
        <taxon>Chitinophagia</taxon>
        <taxon>Chitinophagales</taxon>
        <taxon>Chitinophagaceae</taxon>
        <taxon>Segetibacter</taxon>
    </lineage>
</organism>
<keyword evidence="3" id="KW-0233">DNA recombination</keyword>
<evidence type="ECO:0000313" key="6">
    <source>
        <dbReference type="EMBL" id="GEO11098.1"/>
    </source>
</evidence>
<dbReference type="Gene3D" id="1.10.443.10">
    <property type="entry name" value="Intergrase catalytic core"/>
    <property type="match status" value="1"/>
</dbReference>
<keyword evidence="2" id="KW-0238">DNA-binding</keyword>
<dbReference type="OrthoDB" id="644065at2"/>
<dbReference type="GO" id="GO:0006310">
    <property type="term" value="P:DNA recombination"/>
    <property type="evidence" value="ECO:0007669"/>
    <property type="project" value="UniProtKB-KW"/>
</dbReference>
<dbReference type="AlphaFoldDB" id="A0A512BGL6"/>
<dbReference type="GO" id="GO:0015074">
    <property type="term" value="P:DNA integration"/>
    <property type="evidence" value="ECO:0007669"/>
    <property type="project" value="InterPro"/>
</dbReference>
<proteinExistence type="inferred from homology"/>
<dbReference type="InterPro" id="IPR002104">
    <property type="entry name" value="Integrase_catalytic"/>
</dbReference>
<gene>
    <name evidence="6" type="ORF">SAE01_35940</name>
</gene>
<keyword evidence="7" id="KW-1185">Reference proteome</keyword>
<dbReference type="PROSITE" id="PS51898">
    <property type="entry name" value="TYR_RECOMBINASE"/>
    <property type="match status" value="1"/>
</dbReference>
<evidence type="ECO:0000256" key="2">
    <source>
        <dbReference type="ARBA" id="ARBA00023125"/>
    </source>
</evidence>
<dbReference type="SUPFAM" id="SSF56349">
    <property type="entry name" value="DNA breaking-rejoining enzymes"/>
    <property type="match status" value="1"/>
</dbReference>
<dbReference type="GO" id="GO:0003677">
    <property type="term" value="F:DNA binding"/>
    <property type="evidence" value="ECO:0007669"/>
    <property type="project" value="UniProtKB-KW"/>
</dbReference>
<reference evidence="6 7" key="1">
    <citation type="submission" date="2019-07" db="EMBL/GenBank/DDBJ databases">
        <title>Whole genome shotgun sequence of Segetibacter aerophilus NBRC 106135.</title>
        <authorList>
            <person name="Hosoyama A."/>
            <person name="Uohara A."/>
            <person name="Ohji S."/>
            <person name="Ichikawa N."/>
        </authorList>
    </citation>
    <scope>NUCLEOTIDE SEQUENCE [LARGE SCALE GENOMIC DNA]</scope>
    <source>
        <strain evidence="6 7">NBRC 106135</strain>
    </source>
</reference>
<evidence type="ECO:0000256" key="1">
    <source>
        <dbReference type="ARBA" id="ARBA00008857"/>
    </source>
</evidence>
<comment type="caution">
    <text evidence="6">The sequence shown here is derived from an EMBL/GenBank/DDBJ whole genome shotgun (WGS) entry which is preliminary data.</text>
</comment>
<dbReference type="InterPro" id="IPR013762">
    <property type="entry name" value="Integrase-like_cat_sf"/>
</dbReference>
<evidence type="ECO:0000313" key="7">
    <source>
        <dbReference type="Proteomes" id="UP000321513"/>
    </source>
</evidence>
<dbReference type="PANTHER" id="PTHR30349:SF41">
    <property type="entry name" value="INTEGRASE_RECOMBINASE PROTEIN MJ0367-RELATED"/>
    <property type="match status" value="1"/>
</dbReference>
<evidence type="ECO:0000259" key="5">
    <source>
        <dbReference type="PROSITE" id="PS51898"/>
    </source>
</evidence>
<comment type="similarity">
    <text evidence="1">Belongs to the 'phage' integrase family.</text>
</comment>
<dbReference type="InterPro" id="IPR050090">
    <property type="entry name" value="Tyrosine_recombinase_XerCD"/>
</dbReference>
<feature type="compositionally biased region" description="Basic residues" evidence="4">
    <location>
        <begin position="1"/>
        <end position="12"/>
    </location>
</feature>
<feature type="domain" description="Tyr recombinase" evidence="5">
    <location>
        <begin position="196"/>
        <end position="402"/>
    </location>
</feature>
<evidence type="ECO:0000256" key="3">
    <source>
        <dbReference type="ARBA" id="ARBA00023172"/>
    </source>
</evidence>